<dbReference type="Pfam" id="PF03480">
    <property type="entry name" value="DctP"/>
    <property type="match status" value="1"/>
</dbReference>
<dbReference type="AlphaFoldDB" id="A0A0R3KSC6"/>
<evidence type="ECO:0000256" key="3">
    <source>
        <dbReference type="ARBA" id="ARBA00022729"/>
    </source>
</evidence>
<evidence type="ECO:0000313" key="5">
    <source>
        <dbReference type="EMBL" id="KRQ98375.1"/>
    </source>
</evidence>
<keyword evidence="2" id="KW-0813">Transport</keyword>
<gene>
    <name evidence="5" type="ORF">CP49_10605</name>
</gene>
<dbReference type="GO" id="GO:0030288">
    <property type="term" value="C:outer membrane-bounded periplasmic space"/>
    <property type="evidence" value="ECO:0007669"/>
    <property type="project" value="InterPro"/>
</dbReference>
<dbReference type="PANTHER" id="PTHR33376">
    <property type="match status" value="1"/>
</dbReference>
<dbReference type="InterPro" id="IPR004682">
    <property type="entry name" value="TRAP_DctP"/>
</dbReference>
<evidence type="ECO:0000256" key="4">
    <source>
        <dbReference type="SAM" id="SignalP"/>
    </source>
</evidence>
<dbReference type="PANTHER" id="PTHR33376:SF7">
    <property type="entry name" value="C4-DICARBOXYLATE-BINDING PROTEIN DCTB"/>
    <property type="match status" value="1"/>
</dbReference>
<dbReference type="CDD" id="cd13679">
    <property type="entry name" value="PBP2_TRAP_YiaO_like"/>
    <property type="match status" value="1"/>
</dbReference>
<comment type="similarity">
    <text evidence="1">Belongs to the bacterial solute-binding protein 7 family.</text>
</comment>
<keyword evidence="6" id="KW-1185">Reference proteome</keyword>
<dbReference type="NCBIfam" id="NF037995">
    <property type="entry name" value="TRAP_S1"/>
    <property type="match status" value="1"/>
</dbReference>
<evidence type="ECO:0000313" key="6">
    <source>
        <dbReference type="Proteomes" id="UP000051913"/>
    </source>
</evidence>
<name>A0A0R3KSC6_9BRAD</name>
<keyword evidence="3 4" id="KW-0732">Signal</keyword>
<dbReference type="RefSeq" id="WP_057854207.1">
    <property type="nucleotide sequence ID" value="NZ_LLXX01000177.1"/>
</dbReference>
<feature type="signal peptide" evidence="4">
    <location>
        <begin position="1"/>
        <end position="24"/>
    </location>
</feature>
<reference evidence="5 6" key="1">
    <citation type="submission" date="2014-03" db="EMBL/GenBank/DDBJ databases">
        <title>Bradyrhizobium valentinum sp. nov., isolated from effective nodules of Lupinus mariae-josephae, a lupine endemic of basic-lime soils in Eastern Spain.</title>
        <authorList>
            <person name="Duran D."/>
            <person name="Rey L."/>
            <person name="Navarro A."/>
            <person name="Busquets A."/>
            <person name="Imperial J."/>
            <person name="Ruiz-Argueso T."/>
        </authorList>
    </citation>
    <scope>NUCLEOTIDE SEQUENCE [LARGE SCALE GENOMIC DNA]</scope>
    <source>
        <strain evidence="5 6">LmjM3</strain>
    </source>
</reference>
<comment type="caution">
    <text evidence="5">The sequence shown here is derived from an EMBL/GenBank/DDBJ whole genome shotgun (WGS) entry which is preliminary data.</text>
</comment>
<dbReference type="PIRSF" id="PIRSF006470">
    <property type="entry name" value="DctB"/>
    <property type="match status" value="1"/>
</dbReference>
<sequence length="337" mass="37068">MRIGLLCAAAAVSLCALVGTPAAAQVHERTIRWGHLNNTDHPISFGVKKFAEVLAAKSGGKLKIREFPASQLGNEMQQQSAVRGGTQEILSASTTSLASVVKDLGLFDFPFIVSTFEQAEALAQGAFGKAMLETLPEKELIGLGYWGLGFRNATNSSRPIAKVEDFSGLKLRVIPNPVYLETFKALKANPVPMAFGELYTALENKTVDGQENPYSVILSNKFYEVQKYVSATNHTFTQNVIIVSKKFWDGLSAEEQKMLRDSFAETREYQRDQTKLAADKALGELKAKGMQFNEIAPAEYARMQDATKPVVEKFSAEYDPARVKLFTSELARIRGAK</sequence>
<feature type="chain" id="PRO_5006442349" evidence="4">
    <location>
        <begin position="25"/>
        <end position="337"/>
    </location>
</feature>
<accession>A0A0R3KSC6</accession>
<proteinExistence type="inferred from homology"/>
<dbReference type="InterPro" id="IPR038404">
    <property type="entry name" value="TRAP_DctP_sf"/>
</dbReference>
<dbReference type="Gene3D" id="3.40.190.170">
    <property type="entry name" value="Bacterial extracellular solute-binding protein, family 7"/>
    <property type="match status" value="1"/>
</dbReference>
<dbReference type="InterPro" id="IPR018389">
    <property type="entry name" value="DctP_fam"/>
</dbReference>
<dbReference type="EMBL" id="LLXX01000177">
    <property type="protein sequence ID" value="KRQ98375.1"/>
    <property type="molecule type" value="Genomic_DNA"/>
</dbReference>
<dbReference type="Proteomes" id="UP000051913">
    <property type="component" value="Unassembled WGS sequence"/>
</dbReference>
<organism evidence="5 6">
    <name type="scientific">Bradyrhizobium valentinum</name>
    <dbReference type="NCBI Taxonomy" id="1518501"/>
    <lineage>
        <taxon>Bacteria</taxon>
        <taxon>Pseudomonadati</taxon>
        <taxon>Pseudomonadota</taxon>
        <taxon>Alphaproteobacteria</taxon>
        <taxon>Hyphomicrobiales</taxon>
        <taxon>Nitrobacteraceae</taxon>
        <taxon>Bradyrhizobium</taxon>
    </lineage>
</organism>
<protein>
    <submittedName>
        <fullName evidence="5">ABC transporter substrate-binding protein</fullName>
    </submittedName>
</protein>
<evidence type="ECO:0000256" key="2">
    <source>
        <dbReference type="ARBA" id="ARBA00022448"/>
    </source>
</evidence>
<dbReference type="NCBIfam" id="TIGR00787">
    <property type="entry name" value="dctP"/>
    <property type="match status" value="1"/>
</dbReference>
<evidence type="ECO:0000256" key="1">
    <source>
        <dbReference type="ARBA" id="ARBA00009023"/>
    </source>
</evidence>
<dbReference type="GO" id="GO:0055085">
    <property type="term" value="P:transmembrane transport"/>
    <property type="evidence" value="ECO:0007669"/>
    <property type="project" value="InterPro"/>
</dbReference>